<dbReference type="RefSeq" id="WP_224524734.1">
    <property type="nucleotide sequence ID" value="NZ_JAIUJR010000001.1"/>
</dbReference>
<sequence>MGNNNKNHKRTRAQESSNAIERMYITMRHLFNRGFYKPMGVSGETLREALLLLRPEIYGSIADEKAELDGLLYVIDRLPKGIEECTYINLTSDEGYTNSHFKPIIPLKRRRNCYRIDSEQMNIEITRGRSEIYDILTHLTFLFVESHKISKRVLINEEGDTIRDWEKLEKAVKATKKLSQEDREIAITHTANILGRTFNEITLAYPDFSADSQPDRFLHIIYWLGKLAIDEKTYNKKRTITFSPVLRERLGHHIHGEIWADEIKRVLHQNNLLERPIHIISANMHSVMNSLFTGATLKGADAKKDIFEVYKSLSLPINNTARGKVEKVAFQNGMIYIKDTSGTNIDIQIFDTDKIDFSKTKFNYQESIKNEKAVILVMDYAFGEQAYETLDELLKPVKVSGKKTHLNVKSISIMGKAGILEGGKGDVMIPSAHIFEGTADNYPFKNELSKNDLVDCGVDVYEGTMITVLGTSLQNKEILKFFKNSTWNVIGLEMEGAHYQKAIQAASKVRGNINEDVKVRYAYYASDNPLETGSTLASGGLGVSGVKPTYVITKKILEQIFNS</sequence>
<accession>A0ABS7XMQ0</accession>
<comment type="caution">
    <text evidence="1">The sequence shown here is derived from an EMBL/GenBank/DDBJ whole genome shotgun (WGS) entry which is preliminary data.</text>
</comment>
<keyword evidence="2" id="KW-1185">Reference proteome</keyword>
<evidence type="ECO:0000313" key="1">
    <source>
        <dbReference type="EMBL" id="MCA0131284.1"/>
    </source>
</evidence>
<name>A0ABS7XMQ0_9FLAO</name>
<dbReference type="Pfam" id="PF21850">
    <property type="entry name" value="DUF6909"/>
    <property type="match status" value="2"/>
</dbReference>
<proteinExistence type="predicted"/>
<evidence type="ECO:0000313" key="2">
    <source>
        <dbReference type="Proteomes" id="UP001198901"/>
    </source>
</evidence>
<reference evidence="2" key="1">
    <citation type="submission" date="2023-07" db="EMBL/GenBank/DDBJ databases">
        <authorList>
            <person name="Yue Y."/>
        </authorList>
    </citation>
    <scope>NUCLEOTIDE SEQUENCE [LARGE SCALE GENOMIC DNA]</scope>
    <source>
        <strain evidence="2">D23</strain>
    </source>
</reference>
<gene>
    <name evidence="1" type="ORF">LBU54_01720</name>
</gene>
<organism evidence="1 2">
    <name type="scientific">Winogradskyella alexanderae</name>
    <dbReference type="NCBI Taxonomy" id="2877123"/>
    <lineage>
        <taxon>Bacteria</taxon>
        <taxon>Pseudomonadati</taxon>
        <taxon>Bacteroidota</taxon>
        <taxon>Flavobacteriia</taxon>
        <taxon>Flavobacteriales</taxon>
        <taxon>Flavobacteriaceae</taxon>
        <taxon>Winogradskyella</taxon>
    </lineage>
</organism>
<dbReference type="InterPro" id="IPR054204">
    <property type="entry name" value="DUF6909"/>
</dbReference>
<dbReference type="EMBL" id="JAIUJR010000001">
    <property type="protein sequence ID" value="MCA0131284.1"/>
    <property type="molecule type" value="Genomic_DNA"/>
</dbReference>
<protein>
    <submittedName>
        <fullName evidence="1">Uncharacterized protein</fullName>
    </submittedName>
</protein>
<dbReference type="Proteomes" id="UP001198901">
    <property type="component" value="Unassembled WGS sequence"/>
</dbReference>